<evidence type="ECO:0008006" key="9">
    <source>
        <dbReference type="Google" id="ProtNLM"/>
    </source>
</evidence>
<comment type="caution">
    <text evidence="7">The sequence shown here is derived from an EMBL/GenBank/DDBJ whole genome shotgun (WGS) entry which is preliminary data.</text>
</comment>
<dbReference type="AlphaFoldDB" id="A0A3A2ZS03"/>
<dbReference type="PANTHER" id="PTHR11645">
    <property type="entry name" value="PYRROLINE-5-CARBOXYLATE REDUCTASE"/>
    <property type="match status" value="1"/>
</dbReference>
<dbReference type="OrthoDB" id="10263291at2759"/>
<protein>
    <recommendedName>
        <fullName evidence="9">Pyrroline-5-carboxylate reductase</fullName>
    </recommendedName>
</protein>
<keyword evidence="8" id="KW-1185">Reference proteome</keyword>
<evidence type="ECO:0000259" key="6">
    <source>
        <dbReference type="Pfam" id="PF14748"/>
    </source>
</evidence>
<comment type="similarity">
    <text evidence="1">Belongs to the pyrroline-5-carboxylate reductase family.</text>
</comment>
<keyword evidence="2 4" id="KW-0521">NADP</keyword>
<feature type="domain" description="Pyrroline-5-carboxylate reductase catalytic N-terminal" evidence="5">
    <location>
        <begin position="10"/>
        <end position="113"/>
    </location>
</feature>
<keyword evidence="3" id="KW-0560">Oxidoreductase</keyword>
<evidence type="ECO:0000256" key="2">
    <source>
        <dbReference type="ARBA" id="ARBA00022857"/>
    </source>
</evidence>
<dbReference type="InterPro" id="IPR036291">
    <property type="entry name" value="NAD(P)-bd_dom_sf"/>
</dbReference>
<evidence type="ECO:0000313" key="8">
    <source>
        <dbReference type="Proteomes" id="UP000266188"/>
    </source>
</evidence>
<dbReference type="InterPro" id="IPR008927">
    <property type="entry name" value="6-PGluconate_DH-like_C_sf"/>
</dbReference>
<feature type="domain" description="Pyrroline-5-carboxylate reductase dimerisation" evidence="6">
    <location>
        <begin position="191"/>
        <end position="291"/>
    </location>
</feature>
<dbReference type="Proteomes" id="UP000266188">
    <property type="component" value="Unassembled WGS sequence"/>
</dbReference>
<dbReference type="PANTHER" id="PTHR11645:SF0">
    <property type="entry name" value="PYRROLINE-5-CARBOXYLATE REDUCTASE 3"/>
    <property type="match status" value="1"/>
</dbReference>
<evidence type="ECO:0000256" key="1">
    <source>
        <dbReference type="ARBA" id="ARBA00005525"/>
    </source>
</evidence>
<evidence type="ECO:0000313" key="7">
    <source>
        <dbReference type="EMBL" id="RJE25103.1"/>
    </source>
</evidence>
<accession>A0A3A2ZS03</accession>
<dbReference type="Gene3D" id="3.40.50.720">
    <property type="entry name" value="NAD(P)-binding Rossmann-like Domain"/>
    <property type="match status" value="1"/>
</dbReference>
<dbReference type="InterPro" id="IPR029036">
    <property type="entry name" value="P5CR_dimer"/>
</dbReference>
<dbReference type="Pfam" id="PF03807">
    <property type="entry name" value="F420_oxidored"/>
    <property type="match status" value="1"/>
</dbReference>
<proteinExistence type="inferred from homology"/>
<dbReference type="Pfam" id="PF14748">
    <property type="entry name" value="P5CR_dimer"/>
    <property type="match status" value="1"/>
</dbReference>
<dbReference type="InterPro" id="IPR028939">
    <property type="entry name" value="P5C_Rdtase_cat_N"/>
</dbReference>
<name>A0A3A2ZS03_9EURO</name>
<dbReference type="EMBL" id="MVGC01000058">
    <property type="protein sequence ID" value="RJE25103.1"/>
    <property type="molecule type" value="Genomic_DNA"/>
</dbReference>
<dbReference type="GO" id="GO:0055129">
    <property type="term" value="P:L-proline biosynthetic process"/>
    <property type="evidence" value="ECO:0007669"/>
    <property type="project" value="TreeGrafter"/>
</dbReference>
<gene>
    <name evidence="7" type="ORF">PHISCL_02574</name>
</gene>
<organism evidence="7 8">
    <name type="scientific">Aspergillus sclerotialis</name>
    <dbReference type="NCBI Taxonomy" id="2070753"/>
    <lineage>
        <taxon>Eukaryota</taxon>
        <taxon>Fungi</taxon>
        <taxon>Dikarya</taxon>
        <taxon>Ascomycota</taxon>
        <taxon>Pezizomycotina</taxon>
        <taxon>Eurotiomycetes</taxon>
        <taxon>Eurotiomycetidae</taxon>
        <taxon>Eurotiales</taxon>
        <taxon>Aspergillaceae</taxon>
        <taxon>Aspergillus</taxon>
        <taxon>Aspergillus subgen. Polypaecilum</taxon>
    </lineage>
</organism>
<feature type="binding site" evidence="4">
    <location>
        <position position="71"/>
    </location>
    <ligand>
        <name>NADPH</name>
        <dbReference type="ChEBI" id="CHEBI:57783"/>
    </ligand>
</feature>
<reference evidence="8" key="1">
    <citation type="submission" date="2017-02" db="EMBL/GenBank/DDBJ databases">
        <authorList>
            <person name="Tafer H."/>
            <person name="Lopandic K."/>
        </authorList>
    </citation>
    <scope>NUCLEOTIDE SEQUENCE [LARGE SCALE GENOMIC DNA]</scope>
    <source>
        <strain evidence="8">CBS 366.77</strain>
    </source>
</reference>
<evidence type="ECO:0000256" key="3">
    <source>
        <dbReference type="ARBA" id="ARBA00023002"/>
    </source>
</evidence>
<sequence length="294" mass="31388">MVLAQNPVRLTFLGCGHIGKALLGALLPSISKPGSPISSITVALNRKESEVQLRSLYRDSPAPINFVHSQNIAAVKNADAILFAFPPDQVNNVLGSADMREALERKIIISILARTPRDELNRLIYGNQPQDSAMRDTQIVRAMPTMGTDVHESASLISNPDTPPGSGRNEAMELATWIFNLVGKVFHVSDDYFDTATGMSAFCNALTSVATQIIVQKAVAEGVPRDHAISIASQCIRGSASLMLSGASPEKLQASLSAPGSITGQAISRLKDSQFQDFLESSLSMALARAKGCI</sequence>
<feature type="binding site" evidence="4">
    <location>
        <begin position="84"/>
        <end position="87"/>
    </location>
    <ligand>
        <name>NADP(+)</name>
        <dbReference type="ChEBI" id="CHEBI:58349"/>
    </ligand>
</feature>
<dbReference type="STRING" id="2070753.A0A3A2ZS03"/>
<feature type="binding site" evidence="4">
    <location>
        <position position="41"/>
    </location>
    <ligand>
        <name>NADP(+)</name>
        <dbReference type="ChEBI" id="CHEBI:58349"/>
    </ligand>
</feature>
<dbReference type="InterPro" id="IPR000304">
    <property type="entry name" value="Pyrroline-COOH_reductase"/>
</dbReference>
<evidence type="ECO:0000256" key="4">
    <source>
        <dbReference type="PIRSR" id="PIRSR000193-1"/>
    </source>
</evidence>
<evidence type="ECO:0000259" key="5">
    <source>
        <dbReference type="Pfam" id="PF03807"/>
    </source>
</evidence>
<dbReference type="Gene3D" id="1.10.3730.10">
    <property type="entry name" value="ProC C-terminal domain-like"/>
    <property type="match status" value="1"/>
</dbReference>
<dbReference type="PIRSF" id="PIRSF000193">
    <property type="entry name" value="Pyrrol-5-carb_rd"/>
    <property type="match status" value="1"/>
</dbReference>
<dbReference type="GO" id="GO:0004735">
    <property type="term" value="F:pyrroline-5-carboxylate reductase activity"/>
    <property type="evidence" value="ECO:0007669"/>
    <property type="project" value="InterPro"/>
</dbReference>
<dbReference type="SUPFAM" id="SSF48179">
    <property type="entry name" value="6-phosphogluconate dehydrogenase C-terminal domain-like"/>
    <property type="match status" value="1"/>
</dbReference>
<dbReference type="SUPFAM" id="SSF51735">
    <property type="entry name" value="NAD(P)-binding Rossmann-fold domains"/>
    <property type="match status" value="1"/>
</dbReference>